<accession>A0A084QWJ8</accession>
<name>A0A084QWJ8_STAC4</name>
<evidence type="ECO:0000313" key="3">
    <source>
        <dbReference type="Proteomes" id="UP000028524"/>
    </source>
</evidence>
<dbReference type="PANTHER" id="PTHR35179">
    <property type="entry name" value="PROTEIN CBG02620"/>
    <property type="match status" value="1"/>
</dbReference>
<dbReference type="FunCoup" id="A0A084QWJ8">
    <property type="interactions" value="69"/>
</dbReference>
<keyword evidence="1" id="KW-0472">Membrane</keyword>
<reference evidence="2 3" key="1">
    <citation type="journal article" date="2014" name="BMC Genomics">
        <title>Comparative genome sequencing reveals chemotype-specific gene clusters in the toxigenic black mold Stachybotrys.</title>
        <authorList>
            <person name="Semeiks J."/>
            <person name="Borek D."/>
            <person name="Otwinowski Z."/>
            <person name="Grishin N.V."/>
        </authorList>
    </citation>
    <scope>NUCLEOTIDE SEQUENCE [LARGE SCALE GENOMIC DNA]</scope>
    <source>
        <strain evidence="2 3">IBT 40285</strain>
    </source>
</reference>
<feature type="transmembrane region" description="Helical" evidence="1">
    <location>
        <begin position="143"/>
        <end position="163"/>
    </location>
</feature>
<dbReference type="PANTHER" id="PTHR35179:SF2">
    <property type="entry name" value="START DOMAIN-CONTAINING PROTEIN"/>
    <property type="match status" value="1"/>
</dbReference>
<organism evidence="2 3">
    <name type="scientific">Stachybotrys chlorohalonatus (strain IBT 40285)</name>
    <dbReference type="NCBI Taxonomy" id="1283841"/>
    <lineage>
        <taxon>Eukaryota</taxon>
        <taxon>Fungi</taxon>
        <taxon>Dikarya</taxon>
        <taxon>Ascomycota</taxon>
        <taxon>Pezizomycotina</taxon>
        <taxon>Sordariomycetes</taxon>
        <taxon>Hypocreomycetidae</taxon>
        <taxon>Hypocreales</taxon>
        <taxon>Stachybotryaceae</taxon>
        <taxon>Stachybotrys</taxon>
    </lineage>
</organism>
<dbReference type="HOGENOM" id="CLU_041445_1_1_1"/>
<gene>
    <name evidence="2" type="ORF">S40285_09651</name>
</gene>
<dbReference type="InParanoid" id="A0A084QWJ8"/>
<dbReference type="AlphaFoldDB" id="A0A084QWJ8"/>
<feature type="transmembrane region" description="Helical" evidence="1">
    <location>
        <begin position="68"/>
        <end position="91"/>
    </location>
</feature>
<keyword evidence="3" id="KW-1185">Reference proteome</keyword>
<evidence type="ECO:0000313" key="2">
    <source>
        <dbReference type="EMBL" id="KFA68333.1"/>
    </source>
</evidence>
<proteinExistence type="predicted"/>
<evidence type="ECO:0000256" key="1">
    <source>
        <dbReference type="SAM" id="Phobius"/>
    </source>
</evidence>
<dbReference type="EMBL" id="KL659912">
    <property type="protein sequence ID" value="KFA68333.1"/>
    <property type="molecule type" value="Genomic_DNA"/>
</dbReference>
<keyword evidence="1" id="KW-1133">Transmembrane helix</keyword>
<dbReference type="Proteomes" id="UP000028524">
    <property type="component" value="Unassembled WGS sequence"/>
</dbReference>
<feature type="transmembrane region" description="Helical" evidence="1">
    <location>
        <begin position="103"/>
        <end position="123"/>
    </location>
</feature>
<keyword evidence="1" id="KW-0812">Transmembrane</keyword>
<protein>
    <submittedName>
        <fullName evidence="2">Uncharacterized protein</fullName>
    </submittedName>
</protein>
<feature type="transmembrane region" description="Helical" evidence="1">
    <location>
        <begin position="183"/>
        <end position="209"/>
    </location>
</feature>
<feature type="transmembrane region" description="Helical" evidence="1">
    <location>
        <begin position="34"/>
        <end position="56"/>
    </location>
</feature>
<dbReference type="OrthoDB" id="5076719at2759"/>
<feature type="non-terminal residue" evidence="2">
    <location>
        <position position="1"/>
    </location>
</feature>
<sequence>SNRRQPCRTVLGTRAAPYYRRWFDNPTPSINDEVFTSILFGCTIGIGAWTACEAFIQSSKRWRKIRRVTTYVAFIWAEWWSCLIISLICWMNMRSYIAPSFGFYFFVVLLWSIQIQCLMQIIINRIALLMQVPGHATRLKWSVFFILLAIILGTFCISIPARLQINPAYMRAYNVWIRIKKSILLAVDVTLNLCFIYLVRSHLVAAGLVKYHAPPPFR</sequence>